<organism evidence="2 3">
    <name type="scientific">Maledivibacter halophilus</name>
    <dbReference type="NCBI Taxonomy" id="36842"/>
    <lineage>
        <taxon>Bacteria</taxon>
        <taxon>Bacillati</taxon>
        <taxon>Bacillota</taxon>
        <taxon>Clostridia</taxon>
        <taxon>Peptostreptococcales</taxon>
        <taxon>Caminicellaceae</taxon>
        <taxon>Maledivibacter</taxon>
    </lineage>
</organism>
<dbReference type="InterPro" id="IPR001602">
    <property type="entry name" value="UPF0047_YjbQ-like"/>
</dbReference>
<evidence type="ECO:0000313" key="2">
    <source>
        <dbReference type="EMBL" id="SKC69521.1"/>
    </source>
</evidence>
<evidence type="ECO:0000256" key="1">
    <source>
        <dbReference type="ARBA" id="ARBA00005534"/>
    </source>
</evidence>
<dbReference type="EMBL" id="FUZT01000005">
    <property type="protein sequence ID" value="SKC69521.1"/>
    <property type="molecule type" value="Genomic_DNA"/>
</dbReference>
<sequence length="170" mass="19513">MIIETKTLNLESDGNKVTYHEITDEVREIVKQSGVKEGLCTVVSPHTTCSVIFEELSYDKNFRGYEYLQQDLNELMDQLIPKCEVEGQYHHPGPEHIRVGLEEFKGKISPEAYTMLNTDAHLRSSLLGTSESFIIENGELQIGLVGYIYFIDWDQNRKRTRNCKVQVIGK</sequence>
<dbReference type="InterPro" id="IPR035917">
    <property type="entry name" value="YjbQ-like_sf"/>
</dbReference>
<dbReference type="OrthoDB" id="9801725at2"/>
<protein>
    <submittedName>
        <fullName evidence="2">Thiamin phosphate synthase YjbQ, UPF0047 family</fullName>
    </submittedName>
</protein>
<dbReference type="STRING" id="36842.SAMN02194393_02269"/>
<accession>A0A1T5L0M6</accession>
<dbReference type="RefSeq" id="WP_079491725.1">
    <property type="nucleotide sequence ID" value="NZ_FUZT01000005.1"/>
</dbReference>
<dbReference type="PANTHER" id="PTHR30615">
    <property type="entry name" value="UNCHARACTERIZED PROTEIN YJBQ-RELATED"/>
    <property type="match status" value="1"/>
</dbReference>
<dbReference type="AlphaFoldDB" id="A0A1T5L0M6"/>
<dbReference type="Proteomes" id="UP000190285">
    <property type="component" value="Unassembled WGS sequence"/>
</dbReference>
<keyword evidence="3" id="KW-1185">Reference proteome</keyword>
<comment type="similarity">
    <text evidence="1">Belongs to the UPF0047 family.</text>
</comment>
<dbReference type="Gene3D" id="2.60.120.460">
    <property type="entry name" value="YjbQ-like"/>
    <property type="match status" value="1"/>
</dbReference>
<dbReference type="SUPFAM" id="SSF111038">
    <property type="entry name" value="YjbQ-like"/>
    <property type="match status" value="1"/>
</dbReference>
<dbReference type="PANTHER" id="PTHR30615:SF8">
    <property type="entry name" value="UPF0047 PROTEIN C4A8.02C"/>
    <property type="match status" value="1"/>
</dbReference>
<proteinExistence type="inferred from homology"/>
<reference evidence="2 3" key="1">
    <citation type="submission" date="2017-02" db="EMBL/GenBank/DDBJ databases">
        <authorList>
            <person name="Peterson S.W."/>
        </authorList>
    </citation>
    <scope>NUCLEOTIDE SEQUENCE [LARGE SCALE GENOMIC DNA]</scope>
    <source>
        <strain evidence="2 3">M1</strain>
    </source>
</reference>
<evidence type="ECO:0000313" key="3">
    <source>
        <dbReference type="Proteomes" id="UP000190285"/>
    </source>
</evidence>
<dbReference type="Pfam" id="PF01894">
    <property type="entry name" value="YjbQ"/>
    <property type="match status" value="1"/>
</dbReference>
<gene>
    <name evidence="2" type="ORF">SAMN02194393_02269</name>
</gene>
<name>A0A1T5L0M6_9FIRM</name>